<keyword evidence="10" id="KW-0234">DNA repair</keyword>
<dbReference type="GO" id="GO:0006302">
    <property type="term" value="P:double-strand break repair"/>
    <property type="evidence" value="ECO:0007669"/>
    <property type="project" value="TreeGrafter"/>
</dbReference>
<evidence type="ECO:0000313" key="13">
    <source>
        <dbReference type="EMBL" id="GME79939.1"/>
    </source>
</evidence>
<evidence type="ECO:0000256" key="4">
    <source>
        <dbReference type="ARBA" id="ARBA00022723"/>
    </source>
</evidence>
<evidence type="ECO:0000256" key="3">
    <source>
        <dbReference type="ARBA" id="ARBA00022722"/>
    </source>
</evidence>
<comment type="caution">
    <text evidence="13">The sequence shown here is derived from an EMBL/GenBank/DDBJ whole genome shotgun (WGS) entry which is preliminary data.</text>
</comment>
<evidence type="ECO:0000256" key="12">
    <source>
        <dbReference type="ARBA" id="ARBA00023254"/>
    </source>
</evidence>
<comment type="subcellular location">
    <subcellularLocation>
        <location evidence="2">Nucleus</location>
    </subcellularLocation>
</comment>
<dbReference type="Proteomes" id="UP001165120">
    <property type="component" value="Unassembled WGS sequence"/>
</dbReference>
<evidence type="ECO:0000256" key="7">
    <source>
        <dbReference type="ARBA" id="ARBA00022801"/>
    </source>
</evidence>
<sequence length="305" mass="35681">MIISFESNLYDFLQNLSKSSSTDFENDFNPITIKKFIDFSKLPIIQWQRKSNKKFYSKRGVFVPIDDEITYEQTIAIYIPADRLVAKLYDDTISQLINDVKISHGLKTKRKIGTNLIVLVDGLESYLTKIKNARNREFKKSVLSNLQDDDDDDNLPSKRRRKNPEKSQLLNYNVDEIRKKIMELEVFHNSHIFIIKGYNDLKNWLFSFSYALGSNIYDKLEIHKELSNLSGVKSGISNQDTYIQILKQIKFVTESTAKKVQQDYPDIKSLVLRLQNTDKIKQVRSNVESQLRKIFTTENENEFLI</sequence>
<protein>
    <submittedName>
        <fullName evidence="13">Unnamed protein product</fullName>
    </submittedName>
</protein>
<keyword evidence="4" id="KW-0479">Metal-binding</keyword>
<dbReference type="GO" id="GO:0031573">
    <property type="term" value="P:mitotic intra-S DNA damage checkpoint signaling"/>
    <property type="evidence" value="ECO:0007669"/>
    <property type="project" value="TreeGrafter"/>
</dbReference>
<keyword evidence="6" id="KW-0227">DNA damage</keyword>
<keyword evidence="7" id="KW-0378">Hydrolase</keyword>
<dbReference type="GO" id="GO:0008821">
    <property type="term" value="F:crossover junction DNA endonuclease activity"/>
    <property type="evidence" value="ECO:0007669"/>
    <property type="project" value="TreeGrafter"/>
</dbReference>
<evidence type="ECO:0000256" key="2">
    <source>
        <dbReference type="ARBA" id="ARBA00004123"/>
    </source>
</evidence>
<dbReference type="EMBL" id="BSXN01003780">
    <property type="protein sequence ID" value="GME79939.1"/>
    <property type="molecule type" value="Genomic_DNA"/>
</dbReference>
<evidence type="ECO:0000256" key="11">
    <source>
        <dbReference type="ARBA" id="ARBA00023242"/>
    </source>
</evidence>
<dbReference type="GO" id="GO:0005634">
    <property type="term" value="C:nucleus"/>
    <property type="evidence" value="ECO:0007669"/>
    <property type="project" value="UniProtKB-SubCell"/>
</dbReference>
<dbReference type="GO" id="GO:0048476">
    <property type="term" value="C:Holliday junction resolvase complex"/>
    <property type="evidence" value="ECO:0007669"/>
    <property type="project" value="InterPro"/>
</dbReference>
<keyword evidence="8" id="KW-0460">Magnesium</keyword>
<keyword evidence="9" id="KW-0233">DNA recombination</keyword>
<dbReference type="PANTHER" id="PTHR21077">
    <property type="entry name" value="EME1 PROTEIN"/>
    <property type="match status" value="1"/>
</dbReference>
<keyword evidence="3" id="KW-0540">Nuclease</keyword>
<evidence type="ECO:0000256" key="8">
    <source>
        <dbReference type="ARBA" id="ARBA00022842"/>
    </source>
</evidence>
<dbReference type="GO" id="GO:0000712">
    <property type="term" value="P:resolution of meiotic recombination intermediates"/>
    <property type="evidence" value="ECO:0007669"/>
    <property type="project" value="TreeGrafter"/>
</dbReference>
<accession>A0A9W6WKF8</accession>
<evidence type="ECO:0000256" key="1">
    <source>
        <dbReference type="ARBA" id="ARBA00001946"/>
    </source>
</evidence>
<dbReference type="GO" id="GO:0046872">
    <property type="term" value="F:metal ion binding"/>
    <property type="evidence" value="ECO:0007669"/>
    <property type="project" value="UniProtKB-KW"/>
</dbReference>
<gene>
    <name evidence="13" type="ORF">Cboi02_000626300</name>
</gene>
<organism evidence="13 14">
    <name type="scientific">Candida boidinii</name>
    <name type="common">Yeast</name>
    <dbReference type="NCBI Taxonomy" id="5477"/>
    <lineage>
        <taxon>Eukaryota</taxon>
        <taxon>Fungi</taxon>
        <taxon>Dikarya</taxon>
        <taxon>Ascomycota</taxon>
        <taxon>Saccharomycotina</taxon>
        <taxon>Pichiomycetes</taxon>
        <taxon>Pichiales</taxon>
        <taxon>Pichiaceae</taxon>
        <taxon>Ogataea</taxon>
        <taxon>Ogataea/Candida clade</taxon>
    </lineage>
</organism>
<keyword evidence="11" id="KW-0539">Nucleus</keyword>
<dbReference type="Gene3D" id="3.40.50.10130">
    <property type="match status" value="1"/>
</dbReference>
<keyword evidence="5" id="KW-0255">Endonuclease</keyword>
<dbReference type="AlphaFoldDB" id="A0A9W6WKF8"/>
<evidence type="ECO:0000256" key="9">
    <source>
        <dbReference type="ARBA" id="ARBA00023172"/>
    </source>
</evidence>
<keyword evidence="14" id="KW-1185">Reference proteome</keyword>
<name>A0A9W6WKF8_CANBO</name>
<evidence type="ECO:0000313" key="14">
    <source>
        <dbReference type="Proteomes" id="UP001165120"/>
    </source>
</evidence>
<dbReference type="GO" id="GO:0031297">
    <property type="term" value="P:replication fork processing"/>
    <property type="evidence" value="ECO:0007669"/>
    <property type="project" value="TreeGrafter"/>
</dbReference>
<dbReference type="PANTHER" id="PTHR21077:SF5">
    <property type="entry name" value="CROSSOVER JUNCTION ENDONUCLEASE MMS4"/>
    <property type="match status" value="1"/>
</dbReference>
<comment type="cofactor">
    <cofactor evidence="1">
        <name>Mg(2+)</name>
        <dbReference type="ChEBI" id="CHEBI:18420"/>
    </cofactor>
</comment>
<evidence type="ECO:0000256" key="5">
    <source>
        <dbReference type="ARBA" id="ARBA00022759"/>
    </source>
</evidence>
<proteinExistence type="predicted"/>
<keyword evidence="12" id="KW-0469">Meiosis</keyword>
<evidence type="ECO:0000256" key="10">
    <source>
        <dbReference type="ARBA" id="ARBA00023204"/>
    </source>
</evidence>
<evidence type="ECO:0000256" key="6">
    <source>
        <dbReference type="ARBA" id="ARBA00022763"/>
    </source>
</evidence>
<reference evidence="13" key="1">
    <citation type="submission" date="2023-04" db="EMBL/GenBank/DDBJ databases">
        <title>Candida boidinii NBRC 10035.</title>
        <authorList>
            <person name="Ichikawa N."/>
            <person name="Sato H."/>
            <person name="Tonouchi N."/>
        </authorList>
    </citation>
    <scope>NUCLEOTIDE SEQUENCE</scope>
    <source>
        <strain evidence="13">NBRC 10035</strain>
    </source>
</reference>
<dbReference type="InterPro" id="IPR033310">
    <property type="entry name" value="Mms4/EME1/EME2"/>
</dbReference>